<feature type="compositionally biased region" description="Acidic residues" evidence="1">
    <location>
        <begin position="214"/>
        <end position="226"/>
    </location>
</feature>
<evidence type="ECO:0000256" key="2">
    <source>
        <dbReference type="SAM" id="SignalP"/>
    </source>
</evidence>
<feature type="compositionally biased region" description="Acidic residues" evidence="1">
    <location>
        <begin position="274"/>
        <end position="284"/>
    </location>
</feature>
<gene>
    <name evidence="3" type="ORF">G5C51_07405</name>
</gene>
<proteinExistence type="predicted"/>
<feature type="compositionally biased region" description="Low complexity" evidence="1">
    <location>
        <begin position="182"/>
        <end position="203"/>
    </location>
</feature>
<feature type="region of interest" description="Disordered" evidence="1">
    <location>
        <begin position="33"/>
        <end position="57"/>
    </location>
</feature>
<evidence type="ECO:0000313" key="4">
    <source>
        <dbReference type="Proteomes" id="UP000481583"/>
    </source>
</evidence>
<dbReference type="EMBL" id="JAAKZV010000019">
    <property type="protein sequence ID" value="NGN63735.1"/>
    <property type="molecule type" value="Genomic_DNA"/>
</dbReference>
<sequence>MQRRSGRLGGAVAAAAAFSTLALALAGCTGSGGNGLVDDGEDSGTASSPSAASSGKYRTLPEACASVDSGQLSDLLPGAESADAADDGNASPGADAEGKAPSEALAGKPILTYDSQRRAGCEWQTESAQGQHQLKVRFERVVSYNDNLSDDDRAAEVFLSRAEKHGFDPASSTVPTEEPTAGDDASGSGDPSPSESGSTGSADPSLAAPRALEDLGDEAFLDDDASAADTSARRDVTVVFRTSNVVVTVEYGQSLTTPNRIPAPADLQGKAEDVAEQLAEDLTE</sequence>
<keyword evidence="2" id="KW-0732">Signal</keyword>
<dbReference type="AlphaFoldDB" id="A0A6G4TUS6"/>
<feature type="region of interest" description="Disordered" evidence="1">
    <location>
        <begin position="69"/>
        <end position="111"/>
    </location>
</feature>
<organism evidence="3 4">
    <name type="scientific">Streptomyces coryli</name>
    <dbReference type="NCBI Taxonomy" id="1128680"/>
    <lineage>
        <taxon>Bacteria</taxon>
        <taxon>Bacillati</taxon>
        <taxon>Actinomycetota</taxon>
        <taxon>Actinomycetes</taxon>
        <taxon>Kitasatosporales</taxon>
        <taxon>Streptomycetaceae</taxon>
        <taxon>Streptomyces</taxon>
    </lineage>
</organism>
<keyword evidence="4" id="KW-1185">Reference proteome</keyword>
<feature type="region of interest" description="Disordered" evidence="1">
    <location>
        <begin position="164"/>
        <end position="233"/>
    </location>
</feature>
<accession>A0A6G4TUS6</accession>
<reference evidence="3 4" key="1">
    <citation type="submission" date="2020-02" db="EMBL/GenBank/DDBJ databases">
        <title>Whole-genome analyses of novel actinobacteria.</title>
        <authorList>
            <person name="Sahin N."/>
        </authorList>
    </citation>
    <scope>NUCLEOTIDE SEQUENCE [LARGE SCALE GENOMIC DNA]</scope>
    <source>
        <strain evidence="3 4">A7024</strain>
    </source>
</reference>
<feature type="region of interest" description="Disordered" evidence="1">
    <location>
        <begin position="260"/>
        <end position="284"/>
    </location>
</feature>
<name>A0A6G4TUS6_9ACTN</name>
<evidence type="ECO:0000313" key="3">
    <source>
        <dbReference type="EMBL" id="NGN63735.1"/>
    </source>
</evidence>
<comment type="caution">
    <text evidence="3">The sequence shown here is derived from an EMBL/GenBank/DDBJ whole genome shotgun (WGS) entry which is preliminary data.</text>
</comment>
<dbReference type="PROSITE" id="PS51257">
    <property type="entry name" value="PROKAR_LIPOPROTEIN"/>
    <property type="match status" value="1"/>
</dbReference>
<evidence type="ECO:0000256" key="1">
    <source>
        <dbReference type="SAM" id="MobiDB-lite"/>
    </source>
</evidence>
<feature type="chain" id="PRO_5026100382" evidence="2">
    <location>
        <begin position="25"/>
        <end position="284"/>
    </location>
</feature>
<dbReference type="Proteomes" id="UP000481583">
    <property type="component" value="Unassembled WGS sequence"/>
</dbReference>
<protein>
    <submittedName>
        <fullName evidence="3">DUF3558 domain-containing protein</fullName>
    </submittedName>
</protein>
<feature type="signal peptide" evidence="2">
    <location>
        <begin position="1"/>
        <end position="24"/>
    </location>
</feature>